<reference evidence="1" key="1">
    <citation type="submission" date="2023-10" db="EMBL/GenBank/DDBJ databases">
        <authorList>
            <person name="Chen Y."/>
            <person name="Shah S."/>
            <person name="Dougan E. K."/>
            <person name="Thang M."/>
            <person name="Chan C."/>
        </authorList>
    </citation>
    <scope>NUCLEOTIDE SEQUENCE [LARGE SCALE GENOMIC DNA]</scope>
</reference>
<protein>
    <submittedName>
        <fullName evidence="1">Uncharacterized protein</fullName>
    </submittedName>
</protein>
<gene>
    <name evidence="1" type="ORF">PCOR1329_LOCUS44399</name>
</gene>
<organism evidence="1 2">
    <name type="scientific">Prorocentrum cordatum</name>
    <dbReference type="NCBI Taxonomy" id="2364126"/>
    <lineage>
        <taxon>Eukaryota</taxon>
        <taxon>Sar</taxon>
        <taxon>Alveolata</taxon>
        <taxon>Dinophyceae</taxon>
        <taxon>Prorocentrales</taxon>
        <taxon>Prorocentraceae</taxon>
        <taxon>Prorocentrum</taxon>
    </lineage>
</organism>
<evidence type="ECO:0000313" key="1">
    <source>
        <dbReference type="EMBL" id="CAK0852689.1"/>
    </source>
</evidence>
<sequence>MFDCMSNLVRVAYQVGTINGKYATMKVQPTPTKSDENVNKEGCSTIPVEAMYSATWGIQTKSLLDTMMLTTFRVIVTMIHGANQRGSMSSLAAPLIAAKDATSALHHKRSKYVSLHRTIIRSDFATNSGMAVTPLICRSLRV</sequence>
<dbReference type="EMBL" id="CAUYUJ010015333">
    <property type="protein sequence ID" value="CAK0852689.1"/>
    <property type="molecule type" value="Genomic_DNA"/>
</dbReference>
<accession>A0ABN9U1P7</accession>
<proteinExistence type="predicted"/>
<evidence type="ECO:0000313" key="2">
    <source>
        <dbReference type="Proteomes" id="UP001189429"/>
    </source>
</evidence>
<comment type="caution">
    <text evidence="1">The sequence shown here is derived from an EMBL/GenBank/DDBJ whole genome shotgun (WGS) entry which is preliminary data.</text>
</comment>
<keyword evidence="2" id="KW-1185">Reference proteome</keyword>
<dbReference type="Proteomes" id="UP001189429">
    <property type="component" value="Unassembled WGS sequence"/>
</dbReference>
<name>A0ABN9U1P7_9DINO</name>